<organism evidence="2 3">
    <name type="scientific">Candidatus Staskawiczbacteria bacterium RIFCSPHIGHO2_01_FULL_41_41</name>
    <dbReference type="NCBI Taxonomy" id="1802203"/>
    <lineage>
        <taxon>Bacteria</taxon>
        <taxon>Candidatus Staskawicziibacteriota</taxon>
    </lineage>
</organism>
<feature type="domain" description="Bro-N" evidence="1">
    <location>
        <begin position="14"/>
        <end position="113"/>
    </location>
</feature>
<dbReference type="Proteomes" id="UP000178774">
    <property type="component" value="Unassembled WGS sequence"/>
</dbReference>
<dbReference type="AlphaFoldDB" id="A0A1G2HWV2"/>
<dbReference type="SMART" id="SM01040">
    <property type="entry name" value="Bro-N"/>
    <property type="match status" value="1"/>
</dbReference>
<gene>
    <name evidence="2" type="ORF">A2822_00590</name>
</gene>
<sequence>MQHNNTIINFENVPVRRVWDEKKETWYFSVVDVVGILTNSKAPRRYWSDLKIKLKQEGAQLYEKIVQLKFLAQDGKKYVSDAADTETMFRIIQSIPSPKAEPLKQWLAKVGYERLQETVNPEMAVNRARGHWLQVGRSTKWIEQRMRGQEIRNKLTDYWAGHEVTKEVEYAMLTDIIHKEWSGLTTKQHKKAKSLRGHNLRDNMTEAELIFTALAELSTRQIAESEKAKGYRENKVSARKGGKISGDARKKLELQTGKKVVSKENFLPPRKEIKTLT</sequence>
<evidence type="ECO:0000259" key="1">
    <source>
        <dbReference type="SMART" id="SM01040"/>
    </source>
</evidence>
<reference evidence="2 3" key="1">
    <citation type="journal article" date="2016" name="Nat. Commun.">
        <title>Thousands of microbial genomes shed light on interconnected biogeochemical processes in an aquifer system.</title>
        <authorList>
            <person name="Anantharaman K."/>
            <person name="Brown C.T."/>
            <person name="Hug L.A."/>
            <person name="Sharon I."/>
            <person name="Castelle C.J."/>
            <person name="Probst A.J."/>
            <person name="Thomas B.C."/>
            <person name="Singh A."/>
            <person name="Wilkins M.J."/>
            <person name="Karaoz U."/>
            <person name="Brodie E.L."/>
            <person name="Williams K.H."/>
            <person name="Hubbard S.S."/>
            <person name="Banfield J.F."/>
        </authorList>
    </citation>
    <scope>NUCLEOTIDE SEQUENCE [LARGE SCALE GENOMIC DNA]</scope>
</reference>
<dbReference type="EMBL" id="MHOP01000002">
    <property type="protein sequence ID" value="OGZ66680.1"/>
    <property type="molecule type" value="Genomic_DNA"/>
</dbReference>
<dbReference type="Pfam" id="PF02498">
    <property type="entry name" value="Bro-N"/>
    <property type="match status" value="1"/>
</dbReference>
<accession>A0A1G2HWV2</accession>
<name>A0A1G2HWV2_9BACT</name>
<proteinExistence type="predicted"/>
<evidence type="ECO:0000313" key="3">
    <source>
        <dbReference type="Proteomes" id="UP000178774"/>
    </source>
</evidence>
<evidence type="ECO:0000313" key="2">
    <source>
        <dbReference type="EMBL" id="OGZ66680.1"/>
    </source>
</evidence>
<protein>
    <submittedName>
        <fullName evidence="2">Antirepressor</fullName>
    </submittedName>
</protein>
<comment type="caution">
    <text evidence="2">The sequence shown here is derived from an EMBL/GenBank/DDBJ whole genome shotgun (WGS) entry which is preliminary data.</text>
</comment>
<dbReference type="InterPro" id="IPR003497">
    <property type="entry name" value="BRO_N_domain"/>
</dbReference>